<name>A0A0C2WIT2_AMAMK</name>
<dbReference type="AlphaFoldDB" id="A0A0C2WIT2"/>
<evidence type="ECO:0000256" key="1">
    <source>
        <dbReference type="SAM" id="SignalP"/>
    </source>
</evidence>
<feature type="signal peptide" evidence="1">
    <location>
        <begin position="1"/>
        <end position="24"/>
    </location>
</feature>
<keyword evidence="3" id="KW-1185">Reference proteome</keyword>
<dbReference type="InParanoid" id="A0A0C2WIT2"/>
<gene>
    <name evidence="2" type="ORF">M378DRAFT_855357</name>
</gene>
<organism evidence="2 3">
    <name type="scientific">Amanita muscaria (strain Koide BX008)</name>
    <dbReference type="NCBI Taxonomy" id="946122"/>
    <lineage>
        <taxon>Eukaryota</taxon>
        <taxon>Fungi</taxon>
        <taxon>Dikarya</taxon>
        <taxon>Basidiomycota</taxon>
        <taxon>Agaricomycotina</taxon>
        <taxon>Agaricomycetes</taxon>
        <taxon>Agaricomycetidae</taxon>
        <taxon>Agaricales</taxon>
        <taxon>Pluteineae</taxon>
        <taxon>Amanitaceae</taxon>
        <taxon>Amanita</taxon>
    </lineage>
</organism>
<sequence length="98" mass="10094">MLTVSTVFTSLVASYALLASPGQGQVEANALRRGNAGHSSRQSHVIRGLLNVAGRDESFQRRQGSCDVGFFACADGTGCCPNGQTCGNLPNGSPTCCS</sequence>
<evidence type="ECO:0000313" key="2">
    <source>
        <dbReference type="EMBL" id="KIL61442.1"/>
    </source>
</evidence>
<protein>
    <submittedName>
        <fullName evidence="2">Uncharacterized protein</fullName>
    </submittedName>
</protein>
<feature type="chain" id="PRO_5002158027" evidence="1">
    <location>
        <begin position="25"/>
        <end position="98"/>
    </location>
</feature>
<evidence type="ECO:0000313" key="3">
    <source>
        <dbReference type="Proteomes" id="UP000054549"/>
    </source>
</evidence>
<reference evidence="2 3" key="1">
    <citation type="submission" date="2014-04" db="EMBL/GenBank/DDBJ databases">
        <title>Evolutionary Origins and Diversification of the Mycorrhizal Mutualists.</title>
        <authorList>
            <consortium name="DOE Joint Genome Institute"/>
            <consortium name="Mycorrhizal Genomics Consortium"/>
            <person name="Kohler A."/>
            <person name="Kuo A."/>
            <person name="Nagy L.G."/>
            <person name="Floudas D."/>
            <person name="Copeland A."/>
            <person name="Barry K.W."/>
            <person name="Cichocki N."/>
            <person name="Veneault-Fourrey C."/>
            <person name="LaButti K."/>
            <person name="Lindquist E.A."/>
            <person name="Lipzen A."/>
            <person name="Lundell T."/>
            <person name="Morin E."/>
            <person name="Murat C."/>
            <person name="Riley R."/>
            <person name="Ohm R."/>
            <person name="Sun H."/>
            <person name="Tunlid A."/>
            <person name="Henrissat B."/>
            <person name="Grigoriev I.V."/>
            <person name="Hibbett D.S."/>
            <person name="Martin F."/>
        </authorList>
    </citation>
    <scope>NUCLEOTIDE SEQUENCE [LARGE SCALE GENOMIC DNA]</scope>
    <source>
        <strain evidence="2 3">Koide BX008</strain>
    </source>
</reference>
<dbReference type="EMBL" id="KN818284">
    <property type="protein sequence ID" value="KIL61442.1"/>
    <property type="molecule type" value="Genomic_DNA"/>
</dbReference>
<proteinExistence type="predicted"/>
<dbReference type="OrthoDB" id="3063748at2759"/>
<keyword evidence="1" id="KW-0732">Signal</keyword>
<accession>A0A0C2WIT2</accession>
<dbReference type="STRING" id="946122.A0A0C2WIT2"/>
<dbReference type="HOGENOM" id="CLU_2333198_0_0_1"/>
<dbReference type="Proteomes" id="UP000054549">
    <property type="component" value="Unassembled WGS sequence"/>
</dbReference>